<proteinExistence type="predicted"/>
<dbReference type="EMBL" id="JBHTBQ010000046">
    <property type="protein sequence ID" value="MFC7422142.1"/>
    <property type="molecule type" value="Genomic_DNA"/>
</dbReference>
<keyword evidence="2" id="KW-1185">Reference proteome</keyword>
<evidence type="ECO:0000313" key="2">
    <source>
        <dbReference type="Proteomes" id="UP001596473"/>
    </source>
</evidence>
<comment type="caution">
    <text evidence="1">The sequence shown here is derived from an EMBL/GenBank/DDBJ whole genome shotgun (WGS) entry which is preliminary data.</text>
</comment>
<reference evidence="2" key="1">
    <citation type="journal article" date="2019" name="Int. J. Syst. Evol. Microbiol.">
        <title>The Global Catalogue of Microorganisms (GCM) 10K type strain sequencing project: providing services to taxonomists for standard genome sequencing and annotation.</title>
        <authorList>
            <consortium name="The Broad Institute Genomics Platform"/>
            <consortium name="The Broad Institute Genome Sequencing Center for Infectious Disease"/>
            <person name="Wu L."/>
            <person name="Ma J."/>
        </authorList>
    </citation>
    <scope>NUCLEOTIDE SEQUENCE [LARGE SCALE GENOMIC DNA]</scope>
    <source>
        <strain evidence="2">CCUG 62945</strain>
    </source>
</reference>
<sequence>MSSLLVDWCNFCEEKAYFDKAHFLSLFKDVSAVHNLDEIFNYFPNSDALVERAKNVLDAGSLDQRAYLFPMGKCSNADLLVFATRWLKEQSRFCQCMGDTELAWISSKASAVYVSNSVVNDAVQLDIPNNWIFDFIGDHVRNSKALDVNESYALFEALYGIAADYYLAWYIAAPLIDLDINLDLYFKLWKVGGVSVLLQDKLLVSSKI</sequence>
<organism evidence="1 2">
    <name type="scientific">Iodobacter arcticus</name>
    <dbReference type="NCBI Taxonomy" id="590593"/>
    <lineage>
        <taxon>Bacteria</taxon>
        <taxon>Pseudomonadati</taxon>
        <taxon>Pseudomonadota</taxon>
        <taxon>Betaproteobacteria</taxon>
        <taxon>Neisseriales</taxon>
        <taxon>Chitinibacteraceae</taxon>
        <taxon>Iodobacter</taxon>
    </lineage>
</organism>
<dbReference type="Proteomes" id="UP001596473">
    <property type="component" value="Unassembled WGS sequence"/>
</dbReference>
<dbReference type="RefSeq" id="WP_380190025.1">
    <property type="nucleotide sequence ID" value="NZ_JBHTBQ010000046.1"/>
</dbReference>
<protein>
    <recommendedName>
        <fullName evidence="3">DUF2764 family protein</fullName>
    </recommendedName>
</protein>
<accession>A0ABW2R2K7</accession>
<gene>
    <name evidence="1" type="ORF">ACFQNF_19985</name>
</gene>
<name>A0ABW2R2K7_9NEIS</name>
<evidence type="ECO:0008006" key="3">
    <source>
        <dbReference type="Google" id="ProtNLM"/>
    </source>
</evidence>
<evidence type="ECO:0000313" key="1">
    <source>
        <dbReference type="EMBL" id="MFC7422142.1"/>
    </source>
</evidence>